<dbReference type="InterPro" id="IPR001830">
    <property type="entry name" value="Glyco_trans_20"/>
</dbReference>
<dbReference type="Proteomes" id="UP000309872">
    <property type="component" value="Unassembled WGS sequence"/>
</dbReference>
<evidence type="ECO:0000256" key="8">
    <source>
        <dbReference type="ARBA" id="ARBA00066821"/>
    </source>
</evidence>
<dbReference type="NCBIfam" id="NF011071">
    <property type="entry name" value="PRK14501.1"/>
    <property type="match status" value="1"/>
</dbReference>
<dbReference type="GO" id="GO:0033828">
    <property type="term" value="F:glucosylglycerol-phosphate synthase activity"/>
    <property type="evidence" value="ECO:0007669"/>
    <property type="project" value="UniProtKB-EC"/>
</dbReference>
<dbReference type="PANTHER" id="PTHR10788:SF106">
    <property type="entry name" value="BCDNA.GH08860"/>
    <property type="match status" value="1"/>
</dbReference>
<sequence>MTTGKTFIVSNRLPVKIERKKNKLIVTRSEGGLATGLGSFYREDGSWWLGWPGIIPKNLEEEDFIRKELHALNLIPVFLTPEDIRGYYEGFSNAVLWPLCHYRPSFIDFNESYWNSYLNVNKKFAEEALRHLDNDTNIWIHDYQLMVLPELLRKQDPSFTIGYFHHIPFPPEELFRMLPWRSHLLKGLLGADLIGFHTFEDSQNFINSCSNNLHMEAHYNNLKYNGRRIFVEAFPMGIDYEKFKTAALNREVMQKAKEVKEYYKNQKIVLSVDRLDYSKGIIERLHALERLLKSHPEVIGKIVLYMLIVPSRDEVSAYKKLRNDIDRLVGNINAVYGKPGWSPVAYFYQSIPSDELSALYVAADVCLVNSIRDGMNLVAKEYIASKQSDQRGVLLLSEFTGASKELTDAILINPHDSIKVSSSLYHALNMPVKEQKERIQACQHIVEKFHVHHWVKLFMEKLQETKHLQRKELARKVAHSIRSAIHDRYTNSVNRLFFLDYDGTLVGININADKAVPTEEVYSLIDALTADPNNTVVIISGRRHLELEKWFGKKPVYLIGEHGIWSNYPDKKWRSKKGISNKWKMHIKEILQYYTDRTPGASIEEKSYAVAWHYRKVQKGLGLLQAHNLIVQLKNLAADYGLQVVHGDEVVEIKVLQTNKGKAALELVNTITPDFILSIGDDTTDEDMFQELPSNTISVKVGDKQSHAKFYVDSQIDALKFLKSFTQLNVENIVQYE</sequence>
<evidence type="ECO:0000256" key="6">
    <source>
        <dbReference type="ARBA" id="ARBA00055920"/>
    </source>
</evidence>
<dbReference type="RefSeq" id="WP_136820240.1">
    <property type="nucleotide sequence ID" value="NZ_BMJX01000002.1"/>
</dbReference>
<comment type="catalytic activity">
    <reaction evidence="5">
        <text>ADP-alpha-D-glucose + sn-glycerol 3-phosphate = 2-O-(alpha-D-glucopyranosyl)-sn-glycerol 3-phosphate + ADP + H(+)</text>
        <dbReference type="Rhea" id="RHEA:12881"/>
        <dbReference type="ChEBI" id="CHEBI:15378"/>
        <dbReference type="ChEBI" id="CHEBI:57498"/>
        <dbReference type="ChEBI" id="CHEBI:57597"/>
        <dbReference type="ChEBI" id="CHEBI:87089"/>
        <dbReference type="ChEBI" id="CHEBI:456216"/>
        <dbReference type="EC" id="2.4.1.213"/>
    </reaction>
</comment>
<dbReference type="EMBL" id="SUKA01000002">
    <property type="protein sequence ID" value="TJY66891.1"/>
    <property type="molecule type" value="Genomic_DNA"/>
</dbReference>
<keyword evidence="3" id="KW-0328">Glycosyltransferase</keyword>
<proteinExistence type="inferred from homology"/>
<evidence type="ECO:0000256" key="4">
    <source>
        <dbReference type="ARBA" id="ARBA00022679"/>
    </source>
</evidence>
<dbReference type="Pfam" id="PF00982">
    <property type="entry name" value="Glyco_transf_20"/>
    <property type="match status" value="1"/>
</dbReference>
<keyword evidence="12" id="KW-1185">Reference proteome</keyword>
<evidence type="ECO:0000256" key="10">
    <source>
        <dbReference type="ARBA" id="ARBA00080497"/>
    </source>
</evidence>
<dbReference type="InterPro" id="IPR036412">
    <property type="entry name" value="HAD-like_sf"/>
</dbReference>
<comment type="caution">
    <text evidence="11">The sequence shown here is derived from an EMBL/GenBank/DDBJ whole genome shotgun (WGS) entry which is preliminary data.</text>
</comment>
<comment type="similarity">
    <text evidence="2">Belongs to the glycosyltransferase 20 family.</text>
</comment>
<evidence type="ECO:0000256" key="3">
    <source>
        <dbReference type="ARBA" id="ARBA00022676"/>
    </source>
</evidence>
<dbReference type="NCBIfam" id="TIGR01484">
    <property type="entry name" value="HAD-SF-IIB"/>
    <property type="match status" value="1"/>
</dbReference>
<evidence type="ECO:0000256" key="9">
    <source>
        <dbReference type="ARBA" id="ARBA00069974"/>
    </source>
</evidence>
<dbReference type="CDD" id="cd03788">
    <property type="entry name" value="GT20_TPS"/>
    <property type="match status" value="1"/>
</dbReference>
<evidence type="ECO:0000256" key="2">
    <source>
        <dbReference type="ARBA" id="ARBA00008799"/>
    </source>
</evidence>
<dbReference type="PANTHER" id="PTHR10788">
    <property type="entry name" value="TREHALOSE-6-PHOSPHATE SYNTHASE"/>
    <property type="match status" value="1"/>
</dbReference>
<organism evidence="11 12">
    <name type="scientific">Sphingobacterium alkalisoli</name>
    <dbReference type="NCBI Taxonomy" id="1874115"/>
    <lineage>
        <taxon>Bacteria</taxon>
        <taxon>Pseudomonadati</taxon>
        <taxon>Bacteroidota</taxon>
        <taxon>Sphingobacteriia</taxon>
        <taxon>Sphingobacteriales</taxon>
        <taxon>Sphingobacteriaceae</taxon>
        <taxon>Sphingobacterium</taxon>
    </lineage>
</organism>
<name>A0A4U0H588_9SPHI</name>
<dbReference type="GO" id="GO:0004805">
    <property type="term" value="F:trehalose-phosphatase activity"/>
    <property type="evidence" value="ECO:0007669"/>
    <property type="project" value="TreeGrafter"/>
</dbReference>
<evidence type="ECO:0000256" key="7">
    <source>
        <dbReference type="ARBA" id="ARBA00060702"/>
    </source>
</evidence>
<dbReference type="EC" id="2.4.1.213" evidence="8"/>
<dbReference type="InterPro" id="IPR023214">
    <property type="entry name" value="HAD_sf"/>
</dbReference>
<dbReference type="GO" id="GO:0005992">
    <property type="term" value="P:trehalose biosynthetic process"/>
    <property type="evidence" value="ECO:0007669"/>
    <property type="project" value="InterPro"/>
</dbReference>
<evidence type="ECO:0000313" key="11">
    <source>
        <dbReference type="EMBL" id="TJY66891.1"/>
    </source>
</evidence>
<comment type="function">
    <text evidence="6">Involved in salt tolerance by producing GG-phosphate from ADP-glucose and glycerol-3-phosphate (G3P), an intermediate in the synthesis of the osmolyte glucosylglycerol (GG).</text>
</comment>
<dbReference type="InterPro" id="IPR006379">
    <property type="entry name" value="HAD-SF_hydro_IIB"/>
</dbReference>
<dbReference type="OrthoDB" id="9761633at2"/>
<dbReference type="Gene3D" id="3.40.50.2000">
    <property type="entry name" value="Glycogen Phosphorylase B"/>
    <property type="match status" value="2"/>
</dbReference>
<evidence type="ECO:0000313" key="12">
    <source>
        <dbReference type="Proteomes" id="UP000309872"/>
    </source>
</evidence>
<dbReference type="InterPro" id="IPR003337">
    <property type="entry name" value="Trehalose_PPase"/>
</dbReference>
<dbReference type="Pfam" id="PF02358">
    <property type="entry name" value="Trehalose_PPase"/>
    <property type="match status" value="1"/>
</dbReference>
<reference evidence="11 12" key="1">
    <citation type="submission" date="2019-04" db="EMBL/GenBank/DDBJ databases">
        <title>Sphingobacterium olei sp. nov., isolated from oil-contaminated soil.</title>
        <authorList>
            <person name="Liu B."/>
        </authorList>
    </citation>
    <scope>NUCLEOTIDE SEQUENCE [LARGE SCALE GENOMIC DNA]</scope>
    <source>
        <strain evidence="11 12">Y3L14</strain>
    </source>
</reference>
<evidence type="ECO:0000256" key="1">
    <source>
        <dbReference type="ARBA" id="ARBA00006330"/>
    </source>
</evidence>
<dbReference type="Gene3D" id="3.40.50.1000">
    <property type="entry name" value="HAD superfamily/HAD-like"/>
    <property type="match status" value="1"/>
</dbReference>
<comment type="similarity">
    <text evidence="1">In the C-terminal section; belongs to the trehalose phosphatase family.</text>
</comment>
<dbReference type="GO" id="GO:0005829">
    <property type="term" value="C:cytosol"/>
    <property type="evidence" value="ECO:0007669"/>
    <property type="project" value="TreeGrafter"/>
</dbReference>
<dbReference type="SUPFAM" id="SSF53756">
    <property type="entry name" value="UDP-Glycosyltransferase/glycogen phosphorylase"/>
    <property type="match status" value="1"/>
</dbReference>
<dbReference type="AlphaFoldDB" id="A0A4U0H588"/>
<dbReference type="NCBIfam" id="TIGR00685">
    <property type="entry name" value="T6PP"/>
    <property type="match status" value="1"/>
</dbReference>
<accession>A0A4U0H588</accession>
<dbReference type="Gene3D" id="3.30.70.1020">
    <property type="entry name" value="Trehalose-6-phosphate phosphatase related protein, domain 2"/>
    <property type="match status" value="1"/>
</dbReference>
<dbReference type="GO" id="GO:0003825">
    <property type="term" value="F:alpha,alpha-trehalose-phosphate synthase (UDP-forming) activity"/>
    <property type="evidence" value="ECO:0007669"/>
    <property type="project" value="TreeGrafter"/>
</dbReference>
<evidence type="ECO:0000256" key="5">
    <source>
        <dbReference type="ARBA" id="ARBA00052754"/>
    </source>
</evidence>
<gene>
    <name evidence="11" type="ORF">FAZ19_08270</name>
</gene>
<dbReference type="SUPFAM" id="SSF56784">
    <property type="entry name" value="HAD-like"/>
    <property type="match status" value="1"/>
</dbReference>
<protein>
    <recommendedName>
        <fullName evidence="9">Glucosylglycerol-phosphate synthase</fullName>
        <ecNumber evidence="8">2.4.1.213</ecNumber>
    </recommendedName>
    <alternativeName>
        <fullName evidence="10">Glucosyl-glycerol-phosphate synthase</fullName>
    </alternativeName>
</protein>
<comment type="pathway">
    <text evidence="7">Glycan metabolism; glucosylglycerol biosynthesis.</text>
</comment>
<dbReference type="FunFam" id="3.40.50.2000:FF:000010">
    <property type="entry name" value="Alpha,alpha-trehalose-phosphate synthase"/>
    <property type="match status" value="1"/>
</dbReference>
<keyword evidence="4" id="KW-0808">Transferase</keyword>
<dbReference type="CDD" id="cd01627">
    <property type="entry name" value="HAD_TPP"/>
    <property type="match status" value="1"/>
</dbReference>